<dbReference type="GeneID" id="106052881"/>
<dbReference type="AlphaFoldDB" id="A0A9W2YKE5"/>
<keyword evidence="4" id="KW-1185">Reference proteome</keyword>
<reference evidence="5" key="1">
    <citation type="submission" date="2025-08" db="UniProtKB">
        <authorList>
            <consortium name="RefSeq"/>
        </authorList>
    </citation>
    <scope>IDENTIFICATION</scope>
</reference>
<dbReference type="SUPFAM" id="SSF52540">
    <property type="entry name" value="P-loop containing nucleoside triphosphate hydrolases"/>
    <property type="match status" value="1"/>
</dbReference>
<evidence type="ECO:0000256" key="1">
    <source>
        <dbReference type="ARBA" id="ARBA00005771"/>
    </source>
</evidence>
<feature type="domain" description="Sulfotransferase" evidence="3">
    <location>
        <begin position="52"/>
        <end position="280"/>
    </location>
</feature>
<dbReference type="Pfam" id="PF00685">
    <property type="entry name" value="Sulfotransfer_1"/>
    <property type="match status" value="1"/>
</dbReference>
<keyword evidence="2" id="KW-0808">Transferase</keyword>
<dbReference type="InterPro" id="IPR027417">
    <property type="entry name" value="P-loop_NTPase"/>
</dbReference>
<proteinExistence type="inferred from homology"/>
<dbReference type="OrthoDB" id="205623at2759"/>
<sequence length="302" mass="35379">MTCIARSIMESVYVEDERGGCLNMLEDAGYYFSPNVQSDHILNLQNFKARSDDVLLVSYPKSGTHWFSEITTMLIHGYWNLPQETMKHLEYFPANILNEIPSPRVLNTHLPYPRIPLDFFRKRCKIVVIMRNPRDVAVSYYKFISNLSVWNYSGHWDSFFPLFLNGNVPYNSWFEHTENWLKVIKSGKHNLHVVFYEDFQSDFKDACRKLADFLEVPCSPELIDAIHRETSFANMKQNKEDFSLHLSKNGQSPIYRKGEVGDWQNWFTSEQIDLIDQEMESWGLHTDPRIRCLIDTTSATPT</sequence>
<dbReference type="OMA" id="CVRNPRD"/>
<organism evidence="4 5">
    <name type="scientific">Biomphalaria glabrata</name>
    <name type="common">Bloodfluke planorb</name>
    <name type="synonym">Freshwater snail</name>
    <dbReference type="NCBI Taxonomy" id="6526"/>
    <lineage>
        <taxon>Eukaryota</taxon>
        <taxon>Metazoa</taxon>
        <taxon>Spiralia</taxon>
        <taxon>Lophotrochozoa</taxon>
        <taxon>Mollusca</taxon>
        <taxon>Gastropoda</taxon>
        <taxon>Heterobranchia</taxon>
        <taxon>Euthyneura</taxon>
        <taxon>Panpulmonata</taxon>
        <taxon>Hygrophila</taxon>
        <taxon>Lymnaeoidea</taxon>
        <taxon>Planorbidae</taxon>
        <taxon>Biomphalaria</taxon>
    </lineage>
</organism>
<evidence type="ECO:0000313" key="5">
    <source>
        <dbReference type="RefSeq" id="XP_055863237.1"/>
    </source>
</evidence>
<accession>A0A9W2YKE5</accession>
<evidence type="ECO:0000256" key="2">
    <source>
        <dbReference type="ARBA" id="ARBA00022679"/>
    </source>
</evidence>
<dbReference type="InterPro" id="IPR000863">
    <property type="entry name" value="Sulfotransferase_dom"/>
</dbReference>
<evidence type="ECO:0000313" key="4">
    <source>
        <dbReference type="Proteomes" id="UP001165740"/>
    </source>
</evidence>
<dbReference type="GO" id="GO:0008146">
    <property type="term" value="F:sulfotransferase activity"/>
    <property type="evidence" value="ECO:0007669"/>
    <property type="project" value="InterPro"/>
</dbReference>
<comment type="similarity">
    <text evidence="1">Belongs to the sulfotransferase 1 family.</text>
</comment>
<dbReference type="Proteomes" id="UP001165740">
    <property type="component" value="Chromosome 12"/>
</dbReference>
<dbReference type="RefSeq" id="XP_055863237.1">
    <property type="nucleotide sequence ID" value="XM_056007262.1"/>
</dbReference>
<name>A0A9W2YKE5_BIOGL</name>
<gene>
    <name evidence="5" type="primary">LOC106052881</name>
</gene>
<dbReference type="PANTHER" id="PTHR11783">
    <property type="entry name" value="SULFOTRANSFERASE SULT"/>
    <property type="match status" value="1"/>
</dbReference>
<evidence type="ECO:0000259" key="3">
    <source>
        <dbReference type="Pfam" id="PF00685"/>
    </source>
</evidence>
<dbReference type="Gene3D" id="3.40.50.300">
    <property type="entry name" value="P-loop containing nucleotide triphosphate hydrolases"/>
    <property type="match status" value="1"/>
</dbReference>
<protein>
    <submittedName>
        <fullName evidence="5">Sulfotransferase 1E1-like isoform X1</fullName>
    </submittedName>
</protein>